<reference evidence="2" key="1">
    <citation type="submission" date="2015-03" db="EMBL/GenBank/DDBJ databases">
        <authorList>
            <consortium name="Pathogen Informatics"/>
        </authorList>
    </citation>
    <scope>NUCLEOTIDE SEQUENCE [LARGE SCALE GENOMIC DNA]</scope>
    <source>
        <strain evidence="2">N09902308</strain>
    </source>
</reference>
<sequence>MYAAVVELDTLADPIGPRTEDQHLGPFGLRGHLCFGGGVELVAAVVVGGLGFELRRAGVHRLVYRVDAQAHAQ</sequence>
<comment type="caution">
    <text evidence="1">The sequence shown here is derived from an EMBL/GenBank/DDBJ whole genome shotgun (WGS) entry which is preliminary data.</text>
</comment>
<dbReference type="AlphaFoldDB" id="A0A916L9L5"/>
<evidence type="ECO:0000313" key="1">
    <source>
        <dbReference type="EMBL" id="COX45929.1"/>
    </source>
</evidence>
<proteinExistence type="predicted"/>
<evidence type="ECO:0000313" key="2">
    <source>
        <dbReference type="Proteomes" id="UP000039021"/>
    </source>
</evidence>
<protein>
    <submittedName>
        <fullName evidence="1">Uncharacterized protein</fullName>
    </submittedName>
</protein>
<dbReference type="Proteomes" id="UP000039021">
    <property type="component" value="Unassembled WGS sequence"/>
</dbReference>
<dbReference type="EMBL" id="CSBK01000492">
    <property type="protein sequence ID" value="COX45929.1"/>
    <property type="molecule type" value="Genomic_DNA"/>
</dbReference>
<gene>
    <name evidence="1" type="ORF">ERS007739_01323</name>
</gene>
<organism evidence="1 2">
    <name type="scientific">Mycobacterium tuberculosis</name>
    <dbReference type="NCBI Taxonomy" id="1773"/>
    <lineage>
        <taxon>Bacteria</taxon>
        <taxon>Bacillati</taxon>
        <taxon>Actinomycetota</taxon>
        <taxon>Actinomycetes</taxon>
        <taxon>Mycobacteriales</taxon>
        <taxon>Mycobacteriaceae</taxon>
        <taxon>Mycobacterium</taxon>
        <taxon>Mycobacterium tuberculosis complex</taxon>
    </lineage>
</organism>
<accession>A0A916L9L5</accession>
<name>A0A916L9L5_MYCTX</name>